<accession>F0WVL4</accession>
<dbReference type="AlphaFoldDB" id="F0WVL4"/>
<dbReference type="HOGENOM" id="CLU_3145596_0_0_1"/>
<reference evidence="1" key="1">
    <citation type="journal article" date="2011" name="PLoS Biol.">
        <title>Gene gain and loss during evolution of obligate parasitism in the white rust pathogen of Arabidopsis thaliana.</title>
        <authorList>
            <person name="Kemen E."/>
            <person name="Gardiner A."/>
            <person name="Schultz-Larsen T."/>
            <person name="Kemen A.C."/>
            <person name="Balmuth A.L."/>
            <person name="Robert-Seilaniantz A."/>
            <person name="Bailey K."/>
            <person name="Holub E."/>
            <person name="Studholme D.J."/>
            <person name="Maclean D."/>
            <person name="Jones J.D."/>
        </authorList>
    </citation>
    <scope>NUCLEOTIDE SEQUENCE</scope>
</reference>
<gene>
    <name evidence="1" type="primary">AlNc14C298G10349</name>
    <name evidence="1" type="ORF">ALNC14_116000</name>
</gene>
<dbReference type="EMBL" id="FR824343">
    <property type="protein sequence ID" value="CCA25456.1"/>
    <property type="molecule type" value="Genomic_DNA"/>
</dbReference>
<protein>
    <submittedName>
        <fullName evidence="1">AlNc14C298G10349 protein</fullName>
    </submittedName>
</protein>
<proteinExistence type="predicted"/>
<name>F0WVL4_9STRA</name>
<organism evidence="1">
    <name type="scientific">Albugo laibachii Nc14</name>
    <dbReference type="NCBI Taxonomy" id="890382"/>
    <lineage>
        <taxon>Eukaryota</taxon>
        <taxon>Sar</taxon>
        <taxon>Stramenopiles</taxon>
        <taxon>Oomycota</taxon>
        <taxon>Peronosporomycetes</taxon>
        <taxon>Albuginales</taxon>
        <taxon>Albuginaceae</taxon>
        <taxon>Albugo</taxon>
    </lineage>
</organism>
<reference evidence="1" key="2">
    <citation type="submission" date="2011-02" db="EMBL/GenBank/DDBJ databases">
        <authorList>
            <person name="MacLean D."/>
        </authorList>
    </citation>
    <scope>NUCLEOTIDE SEQUENCE</scope>
</reference>
<sequence length="49" mass="5506">MKRMECMIRAKDCCNVPIAQAIHHVEVVLAIRTDQNVFSVTSSEVSESE</sequence>
<evidence type="ECO:0000313" key="1">
    <source>
        <dbReference type="EMBL" id="CCA25456.1"/>
    </source>
</evidence>